<evidence type="ECO:0000256" key="10">
    <source>
        <dbReference type="ARBA" id="ARBA00048807"/>
    </source>
</evidence>
<evidence type="ECO:0000256" key="9">
    <source>
        <dbReference type="ARBA" id="ARBA00031449"/>
    </source>
</evidence>
<dbReference type="SUPFAM" id="SSF55620">
    <property type="entry name" value="Tetrahydrobiopterin biosynthesis enzymes-like"/>
    <property type="match status" value="1"/>
</dbReference>
<dbReference type="STRING" id="47500.AF333_00160"/>
<keyword evidence="7" id="KW-0862">Zinc</keyword>
<dbReference type="NCBIfam" id="TIGR03367">
    <property type="entry name" value="queuosine_QueD"/>
    <property type="match status" value="1"/>
</dbReference>
<organism evidence="11 13">
    <name type="scientific">Aneurinibacillus migulanus</name>
    <name type="common">Bacillus migulanus</name>
    <dbReference type="NCBI Taxonomy" id="47500"/>
    <lineage>
        <taxon>Bacteria</taxon>
        <taxon>Bacillati</taxon>
        <taxon>Bacillota</taxon>
        <taxon>Bacilli</taxon>
        <taxon>Bacillales</taxon>
        <taxon>Paenibacillaceae</taxon>
        <taxon>Aneurinibacillus group</taxon>
        <taxon>Aneurinibacillus</taxon>
    </lineage>
</organism>
<accession>A0A0D1YK52</accession>
<evidence type="ECO:0000313" key="14">
    <source>
        <dbReference type="Proteomes" id="UP000182836"/>
    </source>
</evidence>
<evidence type="ECO:0000256" key="6">
    <source>
        <dbReference type="ARBA" id="ARBA00022723"/>
    </source>
</evidence>
<comment type="similarity">
    <text evidence="3">Belongs to the PTPS family. QueD subfamily.</text>
</comment>
<evidence type="ECO:0000256" key="8">
    <source>
        <dbReference type="ARBA" id="ARBA00023239"/>
    </source>
</evidence>
<dbReference type="GO" id="GO:0046872">
    <property type="term" value="F:metal ion binding"/>
    <property type="evidence" value="ECO:0007669"/>
    <property type="project" value="UniProtKB-KW"/>
</dbReference>
<dbReference type="EMBL" id="LGUG01000002">
    <property type="protein sequence ID" value="KON99196.1"/>
    <property type="molecule type" value="Genomic_DNA"/>
</dbReference>
<reference evidence="11 13" key="1">
    <citation type="submission" date="2015-07" db="EMBL/GenBank/DDBJ databases">
        <title>Fjat-14205 dsm 2895.</title>
        <authorList>
            <person name="Liu B."/>
            <person name="Wang J."/>
            <person name="Zhu Y."/>
            <person name="Liu G."/>
            <person name="Chen Q."/>
            <person name="Chen Z."/>
            <person name="Lan J."/>
            <person name="Che J."/>
            <person name="Ge C."/>
            <person name="Shi H."/>
            <person name="Pan Z."/>
            <person name="Liu X."/>
        </authorList>
    </citation>
    <scope>NUCLEOTIDE SEQUENCE [LARGE SCALE GENOMIC DNA]</scope>
    <source>
        <strain evidence="11 13">DSM 2895</strain>
    </source>
</reference>
<dbReference type="EC" id="4.1.2.50" evidence="4"/>
<evidence type="ECO:0000256" key="3">
    <source>
        <dbReference type="ARBA" id="ARBA00008900"/>
    </source>
</evidence>
<keyword evidence="13" id="KW-1185">Reference proteome</keyword>
<dbReference type="GeneID" id="42303628"/>
<dbReference type="Gene3D" id="3.30.479.10">
    <property type="entry name" value="6-pyruvoyl tetrahydropterin synthase/QueD"/>
    <property type="match status" value="2"/>
</dbReference>
<dbReference type="PANTHER" id="PTHR12589:SF7">
    <property type="entry name" value="6-PYRUVOYL TETRAHYDROBIOPTERIN SYNTHASE"/>
    <property type="match status" value="1"/>
</dbReference>
<dbReference type="Proteomes" id="UP000182836">
    <property type="component" value="Unassembled WGS sequence"/>
</dbReference>
<evidence type="ECO:0000313" key="12">
    <source>
        <dbReference type="EMBL" id="SDI60457.1"/>
    </source>
</evidence>
<evidence type="ECO:0000256" key="2">
    <source>
        <dbReference type="ARBA" id="ARBA00005061"/>
    </source>
</evidence>
<evidence type="ECO:0000256" key="5">
    <source>
        <dbReference type="ARBA" id="ARBA00018141"/>
    </source>
</evidence>
<reference evidence="12 14" key="2">
    <citation type="submission" date="2016-10" db="EMBL/GenBank/DDBJ databases">
        <authorList>
            <person name="de Groot N.N."/>
        </authorList>
    </citation>
    <scope>NUCLEOTIDE SEQUENCE [LARGE SCALE GENOMIC DNA]</scope>
    <source>
        <strain evidence="12 14">DSM 2895</strain>
    </source>
</reference>
<dbReference type="OrthoDB" id="9804698at2"/>
<proteinExistence type="inferred from homology"/>
<protein>
    <recommendedName>
        <fullName evidence="5">6-carboxy-5,6,7,8-tetrahydropterin synthase</fullName>
        <ecNumber evidence="4">4.1.2.50</ecNumber>
    </recommendedName>
    <alternativeName>
        <fullName evidence="9">Queuosine biosynthesis protein QueD</fullName>
    </alternativeName>
</protein>
<name>A0A0D1YK52_ANEMI</name>
<evidence type="ECO:0000256" key="7">
    <source>
        <dbReference type="ARBA" id="ARBA00022833"/>
    </source>
</evidence>
<dbReference type="Pfam" id="PF01242">
    <property type="entry name" value="PTPS"/>
    <property type="match status" value="1"/>
</dbReference>
<comment type="pathway">
    <text evidence="2">Purine metabolism; 7-cyano-7-deazaguanine biosynthesis.</text>
</comment>
<evidence type="ECO:0000256" key="1">
    <source>
        <dbReference type="ARBA" id="ARBA00001947"/>
    </source>
</evidence>
<sequence length="159" mass="18808">MSGFDIPRSVQLLYKDIQPEQLRYHRRRVALTKEFTFDSAHHLHLYEGKCKSLHGHTYKLMITVSGFVDDIGICVDFGDIKKVYEDTIKAQLDHKYLNEVLPPMNTTAENMIVWIWEQIDGEMERRGWKEHGTRIEELVLYETPTSYATLKREWMESDD</sequence>
<gene>
    <name evidence="11" type="ORF">AF333_00160</name>
    <name evidence="12" type="ORF">SAMN04487909_105261</name>
</gene>
<keyword evidence="8" id="KW-0456">Lyase</keyword>
<dbReference type="InterPro" id="IPR038418">
    <property type="entry name" value="6-PTP_synth/QueD_sf"/>
</dbReference>
<dbReference type="InterPro" id="IPR007115">
    <property type="entry name" value="6-PTP_synth/QueD"/>
</dbReference>
<comment type="catalytic activity">
    <reaction evidence="10">
        <text>7,8-dihydroneopterin 3'-triphosphate + H2O = 6-carboxy-5,6,7,8-tetrahydropterin + triphosphate + acetaldehyde + 2 H(+)</text>
        <dbReference type="Rhea" id="RHEA:27966"/>
        <dbReference type="ChEBI" id="CHEBI:15343"/>
        <dbReference type="ChEBI" id="CHEBI:15377"/>
        <dbReference type="ChEBI" id="CHEBI:15378"/>
        <dbReference type="ChEBI" id="CHEBI:18036"/>
        <dbReference type="ChEBI" id="CHEBI:58462"/>
        <dbReference type="ChEBI" id="CHEBI:61032"/>
        <dbReference type="EC" id="4.1.2.50"/>
    </reaction>
</comment>
<evidence type="ECO:0000313" key="13">
    <source>
        <dbReference type="Proteomes" id="UP000037269"/>
    </source>
</evidence>
<dbReference type="GO" id="GO:0070497">
    <property type="term" value="F:6-carboxytetrahydropterin synthase activity"/>
    <property type="evidence" value="ECO:0007669"/>
    <property type="project" value="UniProtKB-EC"/>
</dbReference>
<dbReference type="PATRIC" id="fig|47500.12.peg.4203"/>
<dbReference type="EMBL" id="FNED01000005">
    <property type="protein sequence ID" value="SDI60457.1"/>
    <property type="molecule type" value="Genomic_DNA"/>
</dbReference>
<dbReference type="UniPathway" id="UPA00391"/>
<dbReference type="AlphaFoldDB" id="A0A0D1YK52"/>
<keyword evidence="6" id="KW-0479">Metal-binding</keyword>
<evidence type="ECO:0000313" key="11">
    <source>
        <dbReference type="EMBL" id="KON99196.1"/>
    </source>
</evidence>
<evidence type="ECO:0000256" key="4">
    <source>
        <dbReference type="ARBA" id="ARBA00012982"/>
    </source>
</evidence>
<dbReference type="RefSeq" id="WP_043063922.1">
    <property type="nucleotide sequence ID" value="NZ_BJOA01000073.1"/>
</dbReference>
<dbReference type="Proteomes" id="UP000037269">
    <property type="component" value="Unassembled WGS sequence"/>
</dbReference>
<dbReference type="PANTHER" id="PTHR12589">
    <property type="entry name" value="PYRUVOYL TETRAHYDROBIOPTERIN SYNTHASE"/>
    <property type="match status" value="1"/>
</dbReference>
<comment type="cofactor">
    <cofactor evidence="1">
        <name>Zn(2+)</name>
        <dbReference type="ChEBI" id="CHEBI:29105"/>
    </cofactor>
</comment>